<comment type="caution">
    <text evidence="9">The sequence shown here is derived from an EMBL/GenBank/DDBJ whole genome shotgun (WGS) entry which is preliminary data.</text>
</comment>
<evidence type="ECO:0000256" key="1">
    <source>
        <dbReference type="ARBA" id="ARBA00000448"/>
    </source>
</evidence>
<dbReference type="InterPro" id="IPR013783">
    <property type="entry name" value="Ig-like_fold"/>
</dbReference>
<dbReference type="GO" id="GO:0008422">
    <property type="term" value="F:beta-glucosidase activity"/>
    <property type="evidence" value="ECO:0007669"/>
    <property type="project" value="UniProtKB-EC"/>
</dbReference>
<evidence type="ECO:0000256" key="5">
    <source>
        <dbReference type="ARBA" id="ARBA00022801"/>
    </source>
</evidence>
<dbReference type="EC" id="3.2.1.21" evidence="3"/>
<evidence type="ECO:0000259" key="8">
    <source>
        <dbReference type="SMART" id="SM01217"/>
    </source>
</evidence>
<evidence type="ECO:0000256" key="3">
    <source>
        <dbReference type="ARBA" id="ARBA00012744"/>
    </source>
</evidence>
<keyword evidence="5" id="KW-0378">Hydrolase</keyword>
<evidence type="ECO:0000256" key="7">
    <source>
        <dbReference type="SAM" id="MobiDB-lite"/>
    </source>
</evidence>
<dbReference type="InterPro" id="IPR051915">
    <property type="entry name" value="Cellulose_Degrad_GH3"/>
</dbReference>
<keyword evidence="6" id="KW-0326">Glycosidase</keyword>
<dbReference type="InterPro" id="IPR002772">
    <property type="entry name" value="Glyco_hydro_3_C"/>
</dbReference>
<keyword evidence="4" id="KW-0732">Signal</keyword>
<evidence type="ECO:0000313" key="10">
    <source>
        <dbReference type="Proteomes" id="UP001597187"/>
    </source>
</evidence>
<feature type="compositionally biased region" description="Low complexity" evidence="7">
    <location>
        <begin position="807"/>
        <end position="820"/>
    </location>
</feature>
<dbReference type="InterPro" id="IPR001764">
    <property type="entry name" value="Glyco_hydro_3_N"/>
</dbReference>
<organism evidence="9 10">
    <name type="scientific">Halomarina rubra</name>
    <dbReference type="NCBI Taxonomy" id="2071873"/>
    <lineage>
        <taxon>Archaea</taxon>
        <taxon>Methanobacteriati</taxon>
        <taxon>Methanobacteriota</taxon>
        <taxon>Stenosarchaea group</taxon>
        <taxon>Halobacteria</taxon>
        <taxon>Halobacteriales</taxon>
        <taxon>Natronomonadaceae</taxon>
        <taxon>Halomarina</taxon>
    </lineage>
</organism>
<dbReference type="AlphaFoldDB" id="A0ABD6AYD0"/>
<comment type="catalytic activity">
    <reaction evidence="1">
        <text>Hydrolysis of terminal, non-reducing beta-D-glucosyl residues with release of beta-D-glucose.</text>
        <dbReference type="EC" id="3.2.1.21"/>
    </reaction>
</comment>
<evidence type="ECO:0000256" key="6">
    <source>
        <dbReference type="ARBA" id="ARBA00023295"/>
    </source>
</evidence>
<feature type="compositionally biased region" description="Gly residues" evidence="7">
    <location>
        <begin position="829"/>
        <end position="848"/>
    </location>
</feature>
<accession>A0ABD6AYD0</accession>
<dbReference type="PRINTS" id="PR00133">
    <property type="entry name" value="GLHYDRLASE3"/>
</dbReference>
<dbReference type="Gene3D" id="3.40.50.1700">
    <property type="entry name" value="Glycoside hydrolase family 3 C-terminal domain"/>
    <property type="match status" value="1"/>
</dbReference>
<dbReference type="InterPro" id="IPR006311">
    <property type="entry name" value="TAT_signal"/>
</dbReference>
<dbReference type="Gene3D" id="3.20.20.300">
    <property type="entry name" value="Glycoside hydrolase, family 3, N-terminal domain"/>
    <property type="match status" value="1"/>
</dbReference>
<feature type="compositionally biased region" description="Acidic residues" evidence="7">
    <location>
        <begin position="855"/>
        <end position="865"/>
    </location>
</feature>
<feature type="region of interest" description="Disordered" evidence="7">
    <location>
        <begin position="31"/>
        <end position="55"/>
    </location>
</feature>
<dbReference type="InterPro" id="IPR036962">
    <property type="entry name" value="Glyco_hydro_3_N_sf"/>
</dbReference>
<dbReference type="Pfam" id="PF01915">
    <property type="entry name" value="Glyco_hydro_3_C"/>
    <property type="match status" value="1"/>
</dbReference>
<dbReference type="SUPFAM" id="SSF52279">
    <property type="entry name" value="Beta-D-glucan exohydrolase, C-terminal domain"/>
    <property type="match status" value="1"/>
</dbReference>
<evidence type="ECO:0000313" key="9">
    <source>
        <dbReference type="EMBL" id="MFD1514935.1"/>
    </source>
</evidence>
<proteinExistence type="inferred from homology"/>
<dbReference type="Pfam" id="PF14310">
    <property type="entry name" value="Fn3-like"/>
    <property type="match status" value="1"/>
</dbReference>
<reference evidence="9 10" key="1">
    <citation type="journal article" date="2019" name="Int. J. Syst. Evol. Microbiol.">
        <title>The Global Catalogue of Microorganisms (GCM) 10K type strain sequencing project: providing services to taxonomists for standard genome sequencing and annotation.</title>
        <authorList>
            <consortium name="The Broad Institute Genomics Platform"/>
            <consortium name="The Broad Institute Genome Sequencing Center for Infectious Disease"/>
            <person name="Wu L."/>
            <person name="Ma J."/>
        </authorList>
    </citation>
    <scope>NUCLEOTIDE SEQUENCE [LARGE SCALE GENOMIC DNA]</scope>
    <source>
        <strain evidence="9 10">CGMCC 1.12563</strain>
    </source>
</reference>
<dbReference type="InterPro" id="IPR017853">
    <property type="entry name" value="GH"/>
</dbReference>
<dbReference type="Gene3D" id="2.60.40.10">
    <property type="entry name" value="Immunoglobulins"/>
    <property type="match status" value="1"/>
</dbReference>
<dbReference type="PANTHER" id="PTHR30620:SF16">
    <property type="entry name" value="LYSOSOMAL BETA GLUCOSIDASE"/>
    <property type="match status" value="1"/>
</dbReference>
<dbReference type="RefSeq" id="WP_250874862.1">
    <property type="nucleotide sequence ID" value="NZ_JALXFV010000008.1"/>
</dbReference>
<keyword evidence="10" id="KW-1185">Reference proteome</keyword>
<name>A0ABD6AYD0_9EURY</name>
<protein>
    <recommendedName>
        <fullName evidence="3">beta-glucosidase</fullName>
        <ecNumber evidence="3">3.2.1.21</ecNumber>
    </recommendedName>
</protein>
<dbReference type="PANTHER" id="PTHR30620">
    <property type="entry name" value="PERIPLASMIC BETA-GLUCOSIDASE-RELATED"/>
    <property type="match status" value="1"/>
</dbReference>
<dbReference type="SMART" id="SM01217">
    <property type="entry name" value="Fn3_like"/>
    <property type="match status" value="1"/>
</dbReference>
<evidence type="ECO:0000256" key="2">
    <source>
        <dbReference type="ARBA" id="ARBA00005336"/>
    </source>
</evidence>
<dbReference type="InterPro" id="IPR036881">
    <property type="entry name" value="Glyco_hydro_3_C_sf"/>
</dbReference>
<feature type="region of interest" description="Disordered" evidence="7">
    <location>
        <begin position="1"/>
        <end position="20"/>
    </location>
</feature>
<evidence type="ECO:0000256" key="4">
    <source>
        <dbReference type="ARBA" id="ARBA00022729"/>
    </source>
</evidence>
<sequence length="877" mass="92835">MSEHSDENDGDASDTSRRTFMKAAGVATTASAVGAGTGAAAADDDDDDGDEDGRDDRVEALLDDLTLEQKVGQMTQVAVGSFDPEPDGSNVPDSFGVDTVGEYFSELGVGSILSGGAAPPSFDAQTVVEGVNALQEYNVEQSDHGIPFLYGVDATHGNGLLEGATVFPQRMNMGATRNPALVEEAERHTSDSTASMGAHWTFAPTTDLQRDPRWGRFFEGISEDPKLEGDFSRARTRGLEDDDRLTSCVKHFAAYSIPNNGNDRAPASTSLRDLRTNVLPPYREALKAEPGTVMVNSGAVNGKPAHASHWLLTRLLRDHYGFEGLVVSDYDDLHRLVTNHDYVPDFRAGTREAINAGVDMYMIGNGGSAPGPVQFVETVVSLVEDGEIPEERIDEAVRNVLELKVDLGLFEAPTVDESRIGGVLGGARETSEEMARQSLVLLENAEETLPLSGDESVLLAGPGVDGDGNNTRALMQHGGWTLGWQGPSNGGPYPRQRLLSDELEARVGSLTHVPTYYDNSTWWAGQGTGENQQSDENGDFAFTDEQESAMRSAAPDADVVVLVLGEGSHNEGFGDRDELVLDESQQRLVDVVAEETDGETPVVGVVLAGSPRGSAETYDELDALLFAGQPGSDGGAAIAEALVGEYNPSGKLAFSWPRNPGTPVGTTPVQYYRYPPTSTGATDNTPLYRFGHGLSYTDFEYGEPSLSASGVDPSETDEVTLNVDVTNVGDRAGDHVVEVFDTQSYGSVLQPLRRLLGYDRVSLEPGETATVDLSLDLAALAVVPGDLLGLAPKVVEAGDYELTVGDDGPTTTLTVDSTGSTDDHDRFPVGGGPGKGHGPGGNGKGGNGKGREGDGDGDDEPDMDDVLDLLREVTGSS</sequence>
<gene>
    <name evidence="9" type="ORF">ACFSBT_16770</name>
</gene>
<comment type="similarity">
    <text evidence="2">Belongs to the glycosyl hydrolase 3 family.</text>
</comment>
<dbReference type="EMBL" id="JBHUDC010000008">
    <property type="protein sequence ID" value="MFD1514935.1"/>
    <property type="molecule type" value="Genomic_DNA"/>
</dbReference>
<dbReference type="PROSITE" id="PS51318">
    <property type="entry name" value="TAT"/>
    <property type="match status" value="1"/>
</dbReference>
<feature type="domain" description="Fibronectin type III-like" evidence="8">
    <location>
        <begin position="735"/>
        <end position="808"/>
    </location>
</feature>
<dbReference type="Pfam" id="PF00933">
    <property type="entry name" value="Glyco_hydro_3"/>
    <property type="match status" value="1"/>
</dbReference>
<dbReference type="InterPro" id="IPR026891">
    <property type="entry name" value="Fn3-like"/>
</dbReference>
<dbReference type="SUPFAM" id="SSF51445">
    <property type="entry name" value="(Trans)glycosidases"/>
    <property type="match status" value="1"/>
</dbReference>
<feature type="region of interest" description="Disordered" evidence="7">
    <location>
        <begin position="802"/>
        <end position="865"/>
    </location>
</feature>
<feature type="compositionally biased region" description="Low complexity" evidence="7">
    <location>
        <begin position="31"/>
        <end position="41"/>
    </location>
</feature>
<dbReference type="Proteomes" id="UP001597187">
    <property type="component" value="Unassembled WGS sequence"/>
</dbReference>
<feature type="compositionally biased region" description="Acidic residues" evidence="7">
    <location>
        <begin position="42"/>
        <end position="53"/>
    </location>
</feature>